<sequence>MTKHRVLVLGASGMAGHMMVRSLRQHKGYEVFGAARRDCPFVTDQLDVSDLTALRETLVRIKPDYVVNLAGALITQCKNEPESGIWLNSCLPHHLANFGREMDFRLIQLSTDCVFSGKAGQYVEDSLRDGDDNYARSKALGEVVNDYDLTIRTSKIGPELKPDGTGLMDWLFKQEGTITGYSQAYWSGVTTLEIARAVPHFIEQNITGLYHFAPSDKISKYELLKLLAEIWERPLEINAYADYKADKSLISTRTDFDYKVPTYREMLVRLKALMDENLDLYPHYNF</sequence>
<organism evidence="8 9">
    <name type="scientific">Litorimonas taeanensis</name>
    <dbReference type="NCBI Taxonomy" id="568099"/>
    <lineage>
        <taxon>Bacteria</taxon>
        <taxon>Pseudomonadati</taxon>
        <taxon>Pseudomonadota</taxon>
        <taxon>Alphaproteobacteria</taxon>
        <taxon>Maricaulales</taxon>
        <taxon>Robiginitomaculaceae</taxon>
    </lineage>
</organism>
<comment type="function">
    <text evidence="6">Catalyzes the reduction of dTDP-6-deoxy-L-lyxo-4-hexulose to yield dTDP-L-rhamnose.</text>
</comment>
<keyword evidence="9" id="KW-1185">Reference proteome</keyword>
<dbReference type="GO" id="GO:0005829">
    <property type="term" value="C:cytosol"/>
    <property type="evidence" value="ECO:0007669"/>
    <property type="project" value="TreeGrafter"/>
</dbReference>
<dbReference type="UniPathway" id="UPA00124"/>
<dbReference type="InterPro" id="IPR005913">
    <property type="entry name" value="dTDP_dehydrorham_reduct"/>
</dbReference>
<dbReference type="FunCoup" id="A0A420WDI1">
    <property type="interactions" value="416"/>
</dbReference>
<dbReference type="GO" id="GO:0008831">
    <property type="term" value="F:dTDP-4-dehydrorhamnose reductase activity"/>
    <property type="evidence" value="ECO:0007669"/>
    <property type="project" value="UniProtKB-EC"/>
</dbReference>
<evidence type="ECO:0000256" key="6">
    <source>
        <dbReference type="RuleBase" id="RU364082"/>
    </source>
</evidence>
<dbReference type="GO" id="GO:0019305">
    <property type="term" value="P:dTDP-rhamnose biosynthetic process"/>
    <property type="evidence" value="ECO:0007669"/>
    <property type="project" value="UniProtKB-UniPathway"/>
</dbReference>
<dbReference type="InterPro" id="IPR036291">
    <property type="entry name" value="NAD(P)-bd_dom_sf"/>
</dbReference>
<dbReference type="EMBL" id="RBII01000002">
    <property type="protein sequence ID" value="RKQ69094.1"/>
    <property type="molecule type" value="Genomic_DNA"/>
</dbReference>
<reference evidence="8 9" key="1">
    <citation type="submission" date="2018-10" db="EMBL/GenBank/DDBJ databases">
        <title>Genomic Encyclopedia of Type Strains, Phase IV (KMG-IV): sequencing the most valuable type-strain genomes for metagenomic binning, comparative biology and taxonomic classification.</title>
        <authorList>
            <person name="Goeker M."/>
        </authorList>
    </citation>
    <scope>NUCLEOTIDE SEQUENCE [LARGE SCALE GENOMIC DNA]</scope>
    <source>
        <strain evidence="8 9">DSM 22008</strain>
    </source>
</reference>
<keyword evidence="6" id="KW-0521">NADP</keyword>
<dbReference type="PANTHER" id="PTHR10491">
    <property type="entry name" value="DTDP-4-DEHYDRORHAMNOSE REDUCTASE"/>
    <property type="match status" value="1"/>
</dbReference>
<comment type="similarity">
    <text evidence="2 6">Belongs to the dTDP-4-dehydrorhamnose reductase family.</text>
</comment>
<name>A0A420WDI1_9PROT</name>
<keyword evidence="6" id="KW-0560">Oxidoreductase</keyword>
<evidence type="ECO:0000256" key="2">
    <source>
        <dbReference type="ARBA" id="ARBA00010944"/>
    </source>
</evidence>
<protein>
    <recommendedName>
        <fullName evidence="4 6">dTDP-4-dehydrorhamnose reductase</fullName>
        <ecNumber evidence="3 6">1.1.1.133</ecNumber>
    </recommendedName>
</protein>
<comment type="caution">
    <text evidence="8">The sequence shown here is derived from an EMBL/GenBank/DDBJ whole genome shotgun (WGS) entry which is preliminary data.</text>
</comment>
<dbReference type="Proteomes" id="UP000282211">
    <property type="component" value="Unassembled WGS sequence"/>
</dbReference>
<dbReference type="RefSeq" id="WP_121101182.1">
    <property type="nucleotide sequence ID" value="NZ_RBII01000002.1"/>
</dbReference>
<feature type="domain" description="RmlD-like substrate binding" evidence="7">
    <location>
        <begin position="5"/>
        <end position="231"/>
    </location>
</feature>
<proteinExistence type="inferred from homology"/>
<evidence type="ECO:0000259" key="7">
    <source>
        <dbReference type="Pfam" id="PF04321"/>
    </source>
</evidence>
<dbReference type="InParanoid" id="A0A420WDI1"/>
<evidence type="ECO:0000256" key="1">
    <source>
        <dbReference type="ARBA" id="ARBA00004781"/>
    </source>
</evidence>
<dbReference type="Gene3D" id="3.40.50.720">
    <property type="entry name" value="NAD(P)-binding Rossmann-like Domain"/>
    <property type="match status" value="1"/>
</dbReference>
<comment type="catalytic activity">
    <reaction evidence="5 6">
        <text>dTDP-beta-L-rhamnose + NADP(+) = dTDP-4-dehydro-beta-L-rhamnose + NADPH + H(+)</text>
        <dbReference type="Rhea" id="RHEA:21796"/>
        <dbReference type="ChEBI" id="CHEBI:15378"/>
        <dbReference type="ChEBI" id="CHEBI:57510"/>
        <dbReference type="ChEBI" id="CHEBI:57783"/>
        <dbReference type="ChEBI" id="CHEBI:58349"/>
        <dbReference type="ChEBI" id="CHEBI:62830"/>
        <dbReference type="EC" id="1.1.1.133"/>
    </reaction>
</comment>
<comment type="pathway">
    <text evidence="1 6">Carbohydrate biosynthesis; dTDP-L-rhamnose biosynthesis.</text>
</comment>
<evidence type="ECO:0000256" key="4">
    <source>
        <dbReference type="ARBA" id="ARBA00017099"/>
    </source>
</evidence>
<evidence type="ECO:0000256" key="3">
    <source>
        <dbReference type="ARBA" id="ARBA00012929"/>
    </source>
</evidence>
<comment type="cofactor">
    <cofactor evidence="6">
        <name>Mg(2+)</name>
        <dbReference type="ChEBI" id="CHEBI:18420"/>
    </cofactor>
    <text evidence="6">Binds 1 Mg(2+) ion per monomer.</text>
</comment>
<dbReference type="Pfam" id="PF04321">
    <property type="entry name" value="RmlD_sub_bind"/>
    <property type="match status" value="1"/>
</dbReference>
<dbReference type="CDD" id="cd05254">
    <property type="entry name" value="dTDP_HR_like_SDR_e"/>
    <property type="match status" value="1"/>
</dbReference>
<evidence type="ECO:0000313" key="8">
    <source>
        <dbReference type="EMBL" id="RKQ69094.1"/>
    </source>
</evidence>
<dbReference type="AlphaFoldDB" id="A0A420WDI1"/>
<evidence type="ECO:0000313" key="9">
    <source>
        <dbReference type="Proteomes" id="UP000282211"/>
    </source>
</evidence>
<dbReference type="OrthoDB" id="9803892at2"/>
<dbReference type="PANTHER" id="PTHR10491:SF4">
    <property type="entry name" value="METHIONINE ADENOSYLTRANSFERASE 2 SUBUNIT BETA"/>
    <property type="match status" value="1"/>
</dbReference>
<accession>A0A420WDI1</accession>
<dbReference type="EC" id="1.1.1.133" evidence="3 6"/>
<gene>
    <name evidence="8" type="ORF">DES40_1875</name>
</gene>
<dbReference type="SUPFAM" id="SSF51735">
    <property type="entry name" value="NAD(P)-binding Rossmann-fold domains"/>
    <property type="match status" value="1"/>
</dbReference>
<evidence type="ECO:0000256" key="5">
    <source>
        <dbReference type="ARBA" id="ARBA00048200"/>
    </source>
</evidence>
<dbReference type="InterPro" id="IPR029903">
    <property type="entry name" value="RmlD-like-bd"/>
</dbReference>